<dbReference type="AlphaFoldDB" id="A0AAD5JKC5"/>
<dbReference type="PANTHER" id="PTHR12751">
    <property type="entry name" value="PHOSPHATASE AND ACTIN REGULATOR PHACTR"/>
    <property type="match status" value="1"/>
</dbReference>
<dbReference type="Proteomes" id="UP001209540">
    <property type="component" value="Unassembled WGS sequence"/>
</dbReference>
<comment type="caution">
    <text evidence="1">The sequence shown here is derived from an EMBL/GenBank/DDBJ whole genome shotgun (WGS) entry which is preliminary data.</text>
</comment>
<sequence length="66" mass="7818">SSAVRRKRIQFCPTIQVHETFNASEYDRRSDMNATCQKITPLMAMKIKQELNEYKLTDMQIHVESR</sequence>
<protein>
    <submittedName>
        <fullName evidence="1">Uncharacterized protein</fullName>
    </submittedName>
</protein>
<gene>
    <name evidence="1" type="ORF">BDA99DRAFT_406316</name>
</gene>
<feature type="non-terminal residue" evidence="1">
    <location>
        <position position="66"/>
    </location>
</feature>
<dbReference type="PANTHER" id="PTHR12751:SF18">
    <property type="entry name" value="PHOSPHATASE AND ACTIN REGULATOR 1"/>
    <property type="match status" value="1"/>
</dbReference>
<accession>A0AAD5JKC5</accession>
<reference evidence="1" key="1">
    <citation type="journal article" date="2022" name="IScience">
        <title>Evolution of zygomycete secretomes and the origins of terrestrial fungal ecologies.</title>
        <authorList>
            <person name="Chang Y."/>
            <person name="Wang Y."/>
            <person name="Mondo S."/>
            <person name="Ahrendt S."/>
            <person name="Andreopoulos W."/>
            <person name="Barry K."/>
            <person name="Beard J."/>
            <person name="Benny G.L."/>
            <person name="Blankenship S."/>
            <person name="Bonito G."/>
            <person name="Cuomo C."/>
            <person name="Desiro A."/>
            <person name="Gervers K.A."/>
            <person name="Hundley H."/>
            <person name="Kuo A."/>
            <person name="LaButti K."/>
            <person name="Lang B.F."/>
            <person name="Lipzen A."/>
            <person name="O'Donnell K."/>
            <person name="Pangilinan J."/>
            <person name="Reynolds N."/>
            <person name="Sandor L."/>
            <person name="Smith M.E."/>
            <person name="Tsang A."/>
            <person name="Grigoriev I.V."/>
            <person name="Stajich J.E."/>
            <person name="Spatafora J.W."/>
        </authorList>
    </citation>
    <scope>NUCLEOTIDE SEQUENCE</scope>
    <source>
        <strain evidence="1">RSA 2281</strain>
    </source>
</reference>
<organism evidence="1 2">
    <name type="scientific">Phascolomyces articulosus</name>
    <dbReference type="NCBI Taxonomy" id="60185"/>
    <lineage>
        <taxon>Eukaryota</taxon>
        <taxon>Fungi</taxon>
        <taxon>Fungi incertae sedis</taxon>
        <taxon>Mucoromycota</taxon>
        <taxon>Mucoromycotina</taxon>
        <taxon>Mucoromycetes</taxon>
        <taxon>Mucorales</taxon>
        <taxon>Lichtheimiaceae</taxon>
        <taxon>Phascolomyces</taxon>
    </lineage>
</organism>
<keyword evidence="2" id="KW-1185">Reference proteome</keyword>
<dbReference type="GO" id="GO:0003779">
    <property type="term" value="F:actin binding"/>
    <property type="evidence" value="ECO:0007669"/>
    <property type="project" value="TreeGrafter"/>
</dbReference>
<evidence type="ECO:0000313" key="1">
    <source>
        <dbReference type="EMBL" id="KAI9243566.1"/>
    </source>
</evidence>
<feature type="non-terminal residue" evidence="1">
    <location>
        <position position="1"/>
    </location>
</feature>
<evidence type="ECO:0000313" key="2">
    <source>
        <dbReference type="Proteomes" id="UP001209540"/>
    </source>
</evidence>
<dbReference type="GO" id="GO:0030036">
    <property type="term" value="P:actin cytoskeleton organization"/>
    <property type="evidence" value="ECO:0007669"/>
    <property type="project" value="TreeGrafter"/>
</dbReference>
<name>A0AAD5JKC5_9FUNG</name>
<proteinExistence type="predicted"/>
<reference evidence="1" key="2">
    <citation type="submission" date="2023-02" db="EMBL/GenBank/DDBJ databases">
        <authorList>
            <consortium name="DOE Joint Genome Institute"/>
            <person name="Mondo S.J."/>
            <person name="Chang Y."/>
            <person name="Wang Y."/>
            <person name="Ahrendt S."/>
            <person name="Andreopoulos W."/>
            <person name="Barry K."/>
            <person name="Beard J."/>
            <person name="Benny G.L."/>
            <person name="Blankenship S."/>
            <person name="Bonito G."/>
            <person name="Cuomo C."/>
            <person name="Desiro A."/>
            <person name="Gervers K.A."/>
            <person name="Hundley H."/>
            <person name="Kuo A."/>
            <person name="LaButti K."/>
            <person name="Lang B.F."/>
            <person name="Lipzen A."/>
            <person name="O'Donnell K."/>
            <person name="Pangilinan J."/>
            <person name="Reynolds N."/>
            <person name="Sandor L."/>
            <person name="Smith M.W."/>
            <person name="Tsang A."/>
            <person name="Grigoriev I.V."/>
            <person name="Stajich J.E."/>
            <person name="Spatafora J.W."/>
        </authorList>
    </citation>
    <scope>NUCLEOTIDE SEQUENCE</scope>
    <source>
        <strain evidence="1">RSA 2281</strain>
    </source>
</reference>
<dbReference type="EMBL" id="JAIXMP010000070">
    <property type="protein sequence ID" value="KAI9243566.1"/>
    <property type="molecule type" value="Genomic_DNA"/>
</dbReference>